<dbReference type="GeneID" id="28894147"/>
<keyword evidence="2" id="KW-1185">Reference proteome</keyword>
<dbReference type="AlphaFoldDB" id="A0A165HLJ4"/>
<dbReference type="RefSeq" id="XP_018189253.1">
    <property type="nucleotide sequence ID" value="XM_018329010.1"/>
</dbReference>
<dbReference type="Proteomes" id="UP000076632">
    <property type="component" value="Unassembled WGS sequence"/>
</dbReference>
<organism evidence="1 2">
    <name type="scientific">Xylona heveae (strain CBS 132557 / TC161)</name>
    <dbReference type="NCBI Taxonomy" id="1328760"/>
    <lineage>
        <taxon>Eukaryota</taxon>
        <taxon>Fungi</taxon>
        <taxon>Dikarya</taxon>
        <taxon>Ascomycota</taxon>
        <taxon>Pezizomycotina</taxon>
        <taxon>Xylonomycetes</taxon>
        <taxon>Xylonales</taxon>
        <taxon>Xylonaceae</taxon>
        <taxon>Xylona</taxon>
    </lineage>
</organism>
<proteinExistence type="predicted"/>
<dbReference type="CDD" id="cd09917">
    <property type="entry name" value="F-box_SF"/>
    <property type="match status" value="1"/>
</dbReference>
<name>A0A165HLJ4_XYLHT</name>
<dbReference type="OrthoDB" id="1928087at2759"/>
<evidence type="ECO:0000313" key="1">
    <source>
        <dbReference type="EMBL" id="KZF23698.1"/>
    </source>
</evidence>
<evidence type="ECO:0008006" key="3">
    <source>
        <dbReference type="Google" id="ProtNLM"/>
    </source>
</evidence>
<reference evidence="1 2" key="1">
    <citation type="journal article" date="2016" name="Fungal Biol.">
        <title>The genome of Xylona heveae provides a window into fungal endophytism.</title>
        <authorList>
            <person name="Gazis R."/>
            <person name="Kuo A."/>
            <person name="Riley R."/>
            <person name="LaButti K."/>
            <person name="Lipzen A."/>
            <person name="Lin J."/>
            <person name="Amirebrahimi M."/>
            <person name="Hesse C.N."/>
            <person name="Spatafora J.W."/>
            <person name="Henrissat B."/>
            <person name="Hainaut M."/>
            <person name="Grigoriev I.V."/>
            <person name="Hibbett D.S."/>
        </authorList>
    </citation>
    <scope>NUCLEOTIDE SEQUENCE [LARGE SCALE GENOMIC DNA]</scope>
    <source>
        <strain evidence="1 2">TC161</strain>
    </source>
</reference>
<sequence length="396" mass="44444">MPFPLSLHRAYDCFYTLDIDHNTLTTKAWMDAGDDVCLDITLFRITTTSGSAHVERIYNKEGDYRRRGLPVSTIDNALSESVSEELEHELNGLSSHSNRLHLLRERLILDLLYQWRSFFYDEDNWSSSWLLHKTLCEALLWVASWDFTVQNDITAKRDIGKLPISPYAFPEWNPNAADIFWFHGYLIVMCADASDSTIAAFALERAKAFLENQPATVIVLSLPSLAVVTIESGGIRSTRPVPFLGPNPDVVTQGMHILFGLFTSVSCPRKRATVHGSLSLPMELWWMIFQHLDSSSRIKFAQTTEAFEMIYHSCLPELAGSKFIARPVNKWPSPTRICTIERTGSIGQLKLAGRSTDPVTFSISFRGKFSGLAYINTLSPSGGCLSTASSQRSFLT</sequence>
<accession>A0A165HLJ4</accession>
<gene>
    <name evidence="1" type="ORF">L228DRAFT_122576</name>
</gene>
<evidence type="ECO:0000313" key="2">
    <source>
        <dbReference type="Proteomes" id="UP000076632"/>
    </source>
</evidence>
<protein>
    <recommendedName>
        <fullName evidence="3">F-box domain-containing protein</fullName>
    </recommendedName>
</protein>
<dbReference type="EMBL" id="KV407457">
    <property type="protein sequence ID" value="KZF23698.1"/>
    <property type="molecule type" value="Genomic_DNA"/>
</dbReference>
<dbReference type="InParanoid" id="A0A165HLJ4"/>